<dbReference type="EMBL" id="EQ973803">
    <property type="protein sequence ID" value="EEF46078.1"/>
    <property type="molecule type" value="Genomic_DNA"/>
</dbReference>
<sequence>MGHSCSVVPDSANEPQASWRSDDKTFRKKLCSYFKGVGVANGFIFRYPGSKPGSFFVIKWSSCFHLEGVRNCLDHAKTGLQELLKKSEWVPAPPLNANFSYLK</sequence>
<proteinExistence type="predicted"/>
<dbReference type="STRING" id="3988.B9RRG2"/>
<dbReference type="InterPro" id="IPR040275">
    <property type="entry name" value="At5g39450-like"/>
</dbReference>
<protein>
    <submittedName>
        <fullName evidence="2">Uncharacterized protein</fullName>
    </submittedName>
</protein>
<organism evidence="2 3">
    <name type="scientific">Ricinus communis</name>
    <name type="common">Castor bean</name>
    <dbReference type="NCBI Taxonomy" id="3988"/>
    <lineage>
        <taxon>Eukaryota</taxon>
        <taxon>Viridiplantae</taxon>
        <taxon>Streptophyta</taxon>
        <taxon>Embryophyta</taxon>
        <taxon>Tracheophyta</taxon>
        <taxon>Spermatophyta</taxon>
        <taxon>Magnoliopsida</taxon>
        <taxon>eudicotyledons</taxon>
        <taxon>Gunneridae</taxon>
        <taxon>Pentapetalae</taxon>
        <taxon>rosids</taxon>
        <taxon>fabids</taxon>
        <taxon>Malpighiales</taxon>
        <taxon>Euphorbiaceae</taxon>
        <taxon>Acalyphoideae</taxon>
        <taxon>Acalypheae</taxon>
        <taxon>Ricinus</taxon>
    </lineage>
</organism>
<keyword evidence="3" id="KW-1185">Reference proteome</keyword>
<evidence type="ECO:0000256" key="1">
    <source>
        <dbReference type="SAM" id="MobiDB-lite"/>
    </source>
</evidence>
<dbReference type="Proteomes" id="UP000008311">
    <property type="component" value="Unassembled WGS sequence"/>
</dbReference>
<evidence type="ECO:0000313" key="3">
    <source>
        <dbReference type="Proteomes" id="UP000008311"/>
    </source>
</evidence>
<evidence type="ECO:0000313" key="2">
    <source>
        <dbReference type="EMBL" id="EEF46078.1"/>
    </source>
</evidence>
<accession>B9RRG2</accession>
<dbReference type="PANTHER" id="PTHR31370:SF2">
    <property type="entry name" value="OS08G0105100 PROTEIN"/>
    <property type="match status" value="1"/>
</dbReference>
<gene>
    <name evidence="2" type="ORF">RCOM_1190530</name>
</gene>
<reference evidence="3" key="1">
    <citation type="journal article" date="2010" name="Nat. Biotechnol.">
        <title>Draft genome sequence of the oilseed species Ricinus communis.</title>
        <authorList>
            <person name="Chan A.P."/>
            <person name="Crabtree J."/>
            <person name="Zhao Q."/>
            <person name="Lorenzi H."/>
            <person name="Orvis J."/>
            <person name="Puiu D."/>
            <person name="Melake-Berhan A."/>
            <person name="Jones K.M."/>
            <person name="Redman J."/>
            <person name="Chen G."/>
            <person name="Cahoon E.B."/>
            <person name="Gedil M."/>
            <person name="Stanke M."/>
            <person name="Haas B.J."/>
            <person name="Wortman J.R."/>
            <person name="Fraser-Liggett C.M."/>
            <person name="Ravel J."/>
            <person name="Rabinowicz P.D."/>
        </authorList>
    </citation>
    <scope>NUCLEOTIDE SEQUENCE [LARGE SCALE GENOMIC DNA]</scope>
    <source>
        <strain evidence="3">cv. Hale</strain>
    </source>
</reference>
<name>B9RRG2_RICCO</name>
<dbReference type="InParanoid" id="B9RRG2"/>
<feature type="region of interest" description="Disordered" evidence="1">
    <location>
        <begin position="1"/>
        <end position="20"/>
    </location>
</feature>
<dbReference type="AlphaFoldDB" id="B9RRG2"/>
<dbReference type="PANTHER" id="PTHR31370">
    <property type="entry name" value="F-BOX PROTEIN FAMILY-LIKE"/>
    <property type="match status" value="1"/>
</dbReference>